<dbReference type="AlphaFoldDB" id="A0A6A5SDB2"/>
<name>A0A6A5SDB2_9PLEO</name>
<dbReference type="PANTHER" id="PTHR35395:SF1">
    <property type="entry name" value="DUF6536 DOMAIN-CONTAINING PROTEIN"/>
    <property type="match status" value="1"/>
</dbReference>
<feature type="non-terminal residue" evidence="3">
    <location>
        <position position="236"/>
    </location>
</feature>
<evidence type="ECO:0000259" key="2">
    <source>
        <dbReference type="Pfam" id="PF20163"/>
    </source>
</evidence>
<dbReference type="Proteomes" id="UP000800038">
    <property type="component" value="Unassembled WGS sequence"/>
</dbReference>
<dbReference type="PANTHER" id="PTHR35395">
    <property type="entry name" value="DUF6536 DOMAIN-CONTAINING PROTEIN"/>
    <property type="match status" value="1"/>
</dbReference>
<feature type="transmembrane region" description="Helical" evidence="1">
    <location>
        <begin position="88"/>
        <end position="105"/>
    </location>
</feature>
<evidence type="ECO:0000313" key="3">
    <source>
        <dbReference type="EMBL" id="KAF1937604.1"/>
    </source>
</evidence>
<reference evidence="3" key="1">
    <citation type="journal article" date="2020" name="Stud. Mycol.">
        <title>101 Dothideomycetes genomes: a test case for predicting lifestyles and emergence of pathogens.</title>
        <authorList>
            <person name="Haridas S."/>
            <person name="Albert R."/>
            <person name="Binder M."/>
            <person name="Bloem J."/>
            <person name="Labutti K."/>
            <person name="Salamov A."/>
            <person name="Andreopoulos B."/>
            <person name="Baker S."/>
            <person name="Barry K."/>
            <person name="Bills G."/>
            <person name="Bluhm B."/>
            <person name="Cannon C."/>
            <person name="Castanera R."/>
            <person name="Culley D."/>
            <person name="Daum C."/>
            <person name="Ezra D."/>
            <person name="Gonzalez J."/>
            <person name="Henrissat B."/>
            <person name="Kuo A."/>
            <person name="Liang C."/>
            <person name="Lipzen A."/>
            <person name="Lutzoni F."/>
            <person name="Magnuson J."/>
            <person name="Mondo S."/>
            <person name="Nolan M."/>
            <person name="Ohm R."/>
            <person name="Pangilinan J."/>
            <person name="Park H.-J."/>
            <person name="Ramirez L."/>
            <person name="Alfaro M."/>
            <person name="Sun H."/>
            <person name="Tritt A."/>
            <person name="Yoshinaga Y."/>
            <person name="Zwiers L.-H."/>
            <person name="Turgeon B."/>
            <person name="Goodwin S."/>
            <person name="Spatafora J."/>
            <person name="Crous P."/>
            <person name="Grigoriev I."/>
        </authorList>
    </citation>
    <scope>NUCLEOTIDE SEQUENCE</scope>
    <source>
        <strain evidence="3">CBS 161.51</strain>
    </source>
</reference>
<accession>A0A6A5SDB2</accession>
<keyword evidence="1" id="KW-1133">Transmembrane helix</keyword>
<organism evidence="3 4">
    <name type="scientific">Clathrospora elynae</name>
    <dbReference type="NCBI Taxonomy" id="706981"/>
    <lineage>
        <taxon>Eukaryota</taxon>
        <taxon>Fungi</taxon>
        <taxon>Dikarya</taxon>
        <taxon>Ascomycota</taxon>
        <taxon>Pezizomycotina</taxon>
        <taxon>Dothideomycetes</taxon>
        <taxon>Pleosporomycetidae</taxon>
        <taxon>Pleosporales</taxon>
        <taxon>Diademaceae</taxon>
        <taxon>Clathrospora</taxon>
    </lineage>
</organism>
<keyword evidence="4" id="KW-1185">Reference proteome</keyword>
<dbReference type="Pfam" id="PF20163">
    <property type="entry name" value="DUF6536"/>
    <property type="match status" value="1"/>
</dbReference>
<proteinExistence type="predicted"/>
<feature type="domain" description="DUF6536" evidence="2">
    <location>
        <begin position="9"/>
        <end position="128"/>
    </location>
</feature>
<dbReference type="OrthoDB" id="5429634at2759"/>
<gene>
    <name evidence="3" type="ORF">EJ02DRAFT_515112</name>
</gene>
<keyword evidence="1" id="KW-0812">Transmembrane</keyword>
<keyword evidence="1" id="KW-0472">Membrane</keyword>
<sequence length="236" mass="25999">MDGAAGKPQDGIATAYEGSCEVAFQWMTAFHLFINVPGSALLGASSYCIQRLVAPTRDEIDQAHAKGKWLHVGVLSLGDLPYINRKRLVLWALLVLISIPLHFLYNSVVFQTIATVEVDFLVVTPGFFTSRGGLSYIDSYMNSEYYLEIQDTLLDGKYLDSTIFENITAAKRFKRYSSPFIRNGNGLDVYLGVADSDSRVTNGSLLSVDNGAGQIRTISSDHKPPLSYCLSEILPE</sequence>
<evidence type="ECO:0000313" key="4">
    <source>
        <dbReference type="Proteomes" id="UP000800038"/>
    </source>
</evidence>
<protein>
    <recommendedName>
        <fullName evidence="2">DUF6536 domain-containing protein</fullName>
    </recommendedName>
</protein>
<dbReference type="EMBL" id="ML976132">
    <property type="protein sequence ID" value="KAF1937604.1"/>
    <property type="molecule type" value="Genomic_DNA"/>
</dbReference>
<evidence type="ECO:0000256" key="1">
    <source>
        <dbReference type="SAM" id="Phobius"/>
    </source>
</evidence>
<dbReference type="InterPro" id="IPR046623">
    <property type="entry name" value="DUF6536"/>
</dbReference>